<dbReference type="SUPFAM" id="SSF46785">
    <property type="entry name" value="Winged helix' DNA-binding domain"/>
    <property type="match status" value="1"/>
</dbReference>
<dbReference type="PANTHER" id="PTHR33221">
    <property type="entry name" value="WINGED HELIX-TURN-HELIX TRANSCRIPTIONAL REGULATOR, RRF2 FAMILY"/>
    <property type="match status" value="1"/>
</dbReference>
<evidence type="ECO:0000313" key="2">
    <source>
        <dbReference type="EMBL" id="MBB6464932.1"/>
    </source>
</evidence>
<evidence type="ECO:0000313" key="3">
    <source>
        <dbReference type="Proteomes" id="UP000532373"/>
    </source>
</evidence>
<dbReference type="PANTHER" id="PTHR33221:SF4">
    <property type="entry name" value="HTH-TYPE TRANSCRIPTIONAL REPRESSOR NSRR"/>
    <property type="match status" value="1"/>
</dbReference>
<dbReference type="InterPro" id="IPR000944">
    <property type="entry name" value="Tscrpt_reg_Rrf2"/>
</dbReference>
<dbReference type="GO" id="GO:0005829">
    <property type="term" value="C:cytosol"/>
    <property type="evidence" value="ECO:0007669"/>
    <property type="project" value="TreeGrafter"/>
</dbReference>
<keyword evidence="1" id="KW-0238">DNA-binding</keyword>
<organism evidence="2 3">
    <name type="scientific">Aminobacter carboxidus</name>
    <dbReference type="NCBI Taxonomy" id="376165"/>
    <lineage>
        <taxon>Bacteria</taxon>
        <taxon>Pseudomonadati</taxon>
        <taxon>Pseudomonadota</taxon>
        <taxon>Alphaproteobacteria</taxon>
        <taxon>Hyphomicrobiales</taxon>
        <taxon>Phyllobacteriaceae</taxon>
        <taxon>Aminobacter</taxon>
    </lineage>
</organism>
<accession>A0A8E2BBL8</accession>
<dbReference type="InterPro" id="IPR036388">
    <property type="entry name" value="WH-like_DNA-bd_sf"/>
</dbReference>
<dbReference type="NCBIfam" id="TIGR00738">
    <property type="entry name" value="rrf2_super"/>
    <property type="match status" value="1"/>
</dbReference>
<gene>
    <name evidence="2" type="ORF">HNQ96_000779</name>
</gene>
<dbReference type="Proteomes" id="UP000532373">
    <property type="component" value="Unassembled WGS sequence"/>
</dbReference>
<reference evidence="2 3" key="1">
    <citation type="submission" date="2020-08" db="EMBL/GenBank/DDBJ databases">
        <title>Genomic Encyclopedia of Type Strains, Phase IV (KMG-IV): sequencing the most valuable type-strain genomes for metagenomic binning, comparative biology and taxonomic classification.</title>
        <authorList>
            <person name="Goeker M."/>
        </authorList>
    </citation>
    <scope>NUCLEOTIDE SEQUENCE [LARGE SCALE GENOMIC DNA]</scope>
    <source>
        <strain evidence="2 3">DSM 17454</strain>
    </source>
</reference>
<dbReference type="RefSeq" id="WP_184767464.1">
    <property type="nucleotide sequence ID" value="NZ_JACHGI010000001.1"/>
</dbReference>
<protein>
    <submittedName>
        <fullName evidence="2">Rrf2 family nitric oxide-sensitive transcriptional repressor</fullName>
    </submittedName>
</protein>
<dbReference type="Gene3D" id="1.10.10.10">
    <property type="entry name" value="Winged helix-like DNA-binding domain superfamily/Winged helix DNA-binding domain"/>
    <property type="match status" value="1"/>
</dbReference>
<dbReference type="GO" id="GO:0003677">
    <property type="term" value="F:DNA binding"/>
    <property type="evidence" value="ECO:0007669"/>
    <property type="project" value="UniProtKB-KW"/>
</dbReference>
<dbReference type="PROSITE" id="PS51197">
    <property type="entry name" value="HTH_RRF2_2"/>
    <property type="match status" value="1"/>
</dbReference>
<name>A0A8E2BBL8_9HYPH</name>
<dbReference type="InterPro" id="IPR036390">
    <property type="entry name" value="WH_DNA-bd_sf"/>
</dbReference>
<dbReference type="Pfam" id="PF02082">
    <property type="entry name" value="Rrf2"/>
    <property type="match status" value="1"/>
</dbReference>
<dbReference type="PROSITE" id="PS01332">
    <property type="entry name" value="HTH_RRF2_1"/>
    <property type="match status" value="1"/>
</dbReference>
<proteinExistence type="predicted"/>
<dbReference type="AlphaFoldDB" id="A0A8E2BBL8"/>
<comment type="caution">
    <text evidence="2">The sequence shown here is derived from an EMBL/GenBank/DDBJ whole genome shotgun (WGS) entry which is preliminary data.</text>
</comment>
<dbReference type="EMBL" id="JACHGI010000001">
    <property type="protein sequence ID" value="MBB6464932.1"/>
    <property type="molecule type" value="Genomic_DNA"/>
</dbReference>
<dbReference type="InterPro" id="IPR030489">
    <property type="entry name" value="TR_Rrf2-type_CS"/>
</dbReference>
<dbReference type="GO" id="GO:0003700">
    <property type="term" value="F:DNA-binding transcription factor activity"/>
    <property type="evidence" value="ECO:0007669"/>
    <property type="project" value="TreeGrafter"/>
</dbReference>
<sequence length="154" mass="16389">MRMTLHTDYALRMLIYLAVHSDRTSTVSDIAESYGISRNHLLKVTLNLRRLGLVSTARGRSGGVRLALAPAEINVGSVVRAMGDGFPVVACMAEGEGCVLTPECKLRNVVRAAIGAYLSVFDSYSLADLVHNGDVLRTILDLSAVSNAQGTVAA</sequence>
<evidence type="ECO:0000256" key="1">
    <source>
        <dbReference type="ARBA" id="ARBA00023125"/>
    </source>
</evidence>